<gene>
    <name evidence="1" type="ORF">IPA_02130</name>
</gene>
<dbReference type="Proteomes" id="UP001063698">
    <property type="component" value="Chromosome"/>
</dbReference>
<name>A0A977KAM9_9CREN</name>
<proteinExistence type="predicted"/>
<organism evidence="1 2">
    <name type="scientific">Ignicoccus pacificus DSM 13166</name>
    <dbReference type="NCBI Taxonomy" id="940294"/>
    <lineage>
        <taxon>Archaea</taxon>
        <taxon>Thermoproteota</taxon>
        <taxon>Thermoprotei</taxon>
        <taxon>Desulfurococcales</taxon>
        <taxon>Desulfurococcaceae</taxon>
        <taxon>Ignicoccus</taxon>
    </lineage>
</organism>
<evidence type="ECO:0000313" key="1">
    <source>
        <dbReference type="EMBL" id="UXD22150.1"/>
    </source>
</evidence>
<protein>
    <submittedName>
        <fullName evidence="1">Uncharacterized protein</fullName>
    </submittedName>
</protein>
<evidence type="ECO:0000313" key="2">
    <source>
        <dbReference type="Proteomes" id="UP001063698"/>
    </source>
</evidence>
<reference evidence="1" key="1">
    <citation type="submission" date="2013-11" db="EMBL/GenBank/DDBJ databases">
        <title>Comparative genomics of Ignicoccus.</title>
        <authorList>
            <person name="Podar M."/>
        </authorList>
    </citation>
    <scope>NUCLEOTIDE SEQUENCE</scope>
    <source>
        <strain evidence="1">DSM 13166</strain>
    </source>
</reference>
<sequence>MVFGSKGSLSYSEARDAIAKWLLLGNVEPCRAPPIFVYSEPGFSINHLIADAFKTAMSTVKGTYEEKVPEDLKAFVTALERIDNLGILHTLTKYDDVKVLFNTKEKGEGLVIYTVTPEYLKKEGLDGIVEALSRADFAVLHVYNALDGIDEEVKRMYEAMVQGLWSKLNKPIIFSQQLVPGVSKRALSLGFGTGGIAIMKVELPNVEEWASWVSRTFKVKADRDVIEFVKVISPETLPLPFAELLREINERAYGVGDPFSGKELFVVEREGIRIEATPVLGSPMESLPSPDGWTKVALLPWNYHKLARELAIAVLGSTKLVDGLELYKRKAKMAPKIIKDLEDSVSSGRSEGAIEDLVQLINDLEEHGGDEVASAILIRALASLYKYAEKFESWETCDEECRALKIMCELHSRLKEIQAPLLRKIVEEINILVVELTGAEAGKACAKLKLLI</sequence>
<dbReference type="AlphaFoldDB" id="A0A977KAM9"/>
<dbReference type="EMBL" id="CP006868">
    <property type="protein sequence ID" value="UXD22150.1"/>
    <property type="molecule type" value="Genomic_DNA"/>
</dbReference>
<accession>A0A977KAM9</accession>
<keyword evidence="2" id="KW-1185">Reference proteome</keyword>
<dbReference type="KEGG" id="ipc:IPA_02130"/>